<keyword evidence="3" id="KW-1185">Reference proteome</keyword>
<feature type="domain" description="F-box" evidence="1">
    <location>
        <begin position="22"/>
        <end position="62"/>
    </location>
</feature>
<protein>
    <recommendedName>
        <fullName evidence="1">F-box domain-containing protein</fullName>
    </recommendedName>
</protein>
<dbReference type="PANTHER" id="PTHR35546:SF115">
    <property type="entry name" value="F-BOX DOMAIN-CONTAINING PROTEIN"/>
    <property type="match status" value="1"/>
</dbReference>
<dbReference type="InterPro" id="IPR017451">
    <property type="entry name" value="F-box-assoc_interact_dom"/>
</dbReference>
<dbReference type="Proteomes" id="UP001141552">
    <property type="component" value="Unassembled WGS sequence"/>
</dbReference>
<evidence type="ECO:0000313" key="2">
    <source>
        <dbReference type="EMBL" id="KAJ4840358.1"/>
    </source>
</evidence>
<dbReference type="SMART" id="SM00256">
    <property type="entry name" value="FBOX"/>
    <property type="match status" value="1"/>
</dbReference>
<evidence type="ECO:0000259" key="1">
    <source>
        <dbReference type="SMART" id="SM00256"/>
    </source>
</evidence>
<dbReference type="SUPFAM" id="SSF81383">
    <property type="entry name" value="F-box domain"/>
    <property type="match status" value="1"/>
</dbReference>
<gene>
    <name evidence="2" type="ORF">Tsubulata_007628</name>
</gene>
<dbReference type="PANTHER" id="PTHR35546">
    <property type="entry name" value="F-BOX PROTEIN INTERACTION DOMAIN PROTEIN-RELATED"/>
    <property type="match status" value="1"/>
</dbReference>
<reference evidence="2" key="2">
    <citation type="journal article" date="2023" name="Plants (Basel)">
        <title>Annotation of the Turnera subulata (Passifloraceae) Draft Genome Reveals the S-Locus Evolved after the Divergence of Turneroideae from Passifloroideae in a Stepwise Manner.</title>
        <authorList>
            <person name="Henning P.M."/>
            <person name="Roalson E.H."/>
            <person name="Mir W."/>
            <person name="McCubbin A.G."/>
            <person name="Shore J.S."/>
        </authorList>
    </citation>
    <scope>NUCLEOTIDE SEQUENCE</scope>
    <source>
        <strain evidence="2">F60SS</strain>
    </source>
</reference>
<dbReference type="InterPro" id="IPR036047">
    <property type="entry name" value="F-box-like_dom_sf"/>
</dbReference>
<accession>A0A9Q0JG02</accession>
<dbReference type="InterPro" id="IPR001810">
    <property type="entry name" value="F-box_dom"/>
</dbReference>
<reference evidence="2" key="1">
    <citation type="submission" date="2022-02" db="EMBL/GenBank/DDBJ databases">
        <authorList>
            <person name="Henning P.M."/>
            <person name="McCubbin A.G."/>
            <person name="Shore J.S."/>
        </authorList>
    </citation>
    <scope>NUCLEOTIDE SEQUENCE</scope>
    <source>
        <strain evidence="2">F60SS</strain>
        <tissue evidence="2">Leaves</tissue>
    </source>
</reference>
<dbReference type="OrthoDB" id="605328at2759"/>
<dbReference type="CDD" id="cd22157">
    <property type="entry name" value="F-box_AtFBW1-like"/>
    <property type="match status" value="1"/>
</dbReference>
<name>A0A9Q0JG02_9ROSI</name>
<dbReference type="Pfam" id="PF00646">
    <property type="entry name" value="F-box"/>
    <property type="match status" value="1"/>
</dbReference>
<dbReference type="Gene3D" id="1.20.1280.50">
    <property type="match status" value="1"/>
</dbReference>
<dbReference type="Pfam" id="PF07734">
    <property type="entry name" value="FBA_1"/>
    <property type="match status" value="1"/>
</dbReference>
<dbReference type="EMBL" id="JAKUCV010003057">
    <property type="protein sequence ID" value="KAJ4840358.1"/>
    <property type="molecule type" value="Genomic_DNA"/>
</dbReference>
<comment type="caution">
    <text evidence="2">The sequence shown here is derived from an EMBL/GenBank/DDBJ whole genome shotgun (WGS) entry which is preliminary data.</text>
</comment>
<organism evidence="2 3">
    <name type="scientific">Turnera subulata</name>
    <dbReference type="NCBI Taxonomy" id="218843"/>
    <lineage>
        <taxon>Eukaryota</taxon>
        <taxon>Viridiplantae</taxon>
        <taxon>Streptophyta</taxon>
        <taxon>Embryophyta</taxon>
        <taxon>Tracheophyta</taxon>
        <taxon>Spermatophyta</taxon>
        <taxon>Magnoliopsida</taxon>
        <taxon>eudicotyledons</taxon>
        <taxon>Gunneridae</taxon>
        <taxon>Pentapetalae</taxon>
        <taxon>rosids</taxon>
        <taxon>fabids</taxon>
        <taxon>Malpighiales</taxon>
        <taxon>Passifloraceae</taxon>
        <taxon>Turnera</taxon>
    </lineage>
</organism>
<evidence type="ECO:0000313" key="3">
    <source>
        <dbReference type="Proteomes" id="UP001141552"/>
    </source>
</evidence>
<dbReference type="InterPro" id="IPR055290">
    <property type="entry name" value="At3g26010-like"/>
</dbReference>
<proteinExistence type="predicted"/>
<dbReference type="InterPro" id="IPR006527">
    <property type="entry name" value="F-box-assoc_dom_typ1"/>
</dbReference>
<dbReference type="NCBIfam" id="TIGR01640">
    <property type="entry name" value="F_box_assoc_1"/>
    <property type="match status" value="1"/>
</dbReference>
<sequence>MLSTKRTKTTSSFPSPIDTIANNDDLLKEILLRLPIKSLLKFKTVSKHWLSLISNPHFSRFYRPHSNSPCALFLRSSNRPLNPEYGFYTLQTSTNSNAPFKTLTFTVDSGGIEIIQSCNGLLLCATFRTRYRSKRNYYVYNPTTRHYTTLPHPLPGRISGVSLAFDPSKSPHYKAVCVTNSRSLRNHLQIQIYSSETGPWRTSAVPFTTTGNIEFDCGVFCNGAIHWISDSGRCLYFEVDRELLKEMPMPPIPDGWDQRRVRYFGESRGSLFLVEIYKPPHDHQLEVYELASDYSGWFPKYQVDINAVAAAFPEMGRDYLQDPSILNYYAFQILCVVKGETEDGSYLVLHIPNKLIRYEFKAKRFQKLHDFVLSEKMLHDIPPNGRLLAQESAKHFALCSTYEYIESLASV</sequence>
<dbReference type="AlphaFoldDB" id="A0A9Q0JG02"/>